<dbReference type="PANTHER" id="PTHR43612">
    <property type="entry name" value="TRIFUNCTIONAL ENZYME SUBUNIT ALPHA"/>
    <property type="match status" value="1"/>
</dbReference>
<dbReference type="GO" id="GO:0004300">
    <property type="term" value="F:enoyl-CoA hydratase activity"/>
    <property type="evidence" value="ECO:0007669"/>
    <property type="project" value="TreeGrafter"/>
</dbReference>
<comment type="catalytic activity">
    <reaction evidence="12">
        <text>a (3S)-3-hydroxyacyl-CoA + NAD(+) = a 3-oxoacyl-CoA + NADH + H(+)</text>
        <dbReference type="Rhea" id="RHEA:22432"/>
        <dbReference type="ChEBI" id="CHEBI:15378"/>
        <dbReference type="ChEBI" id="CHEBI:57318"/>
        <dbReference type="ChEBI" id="CHEBI:57540"/>
        <dbReference type="ChEBI" id="CHEBI:57945"/>
        <dbReference type="ChEBI" id="CHEBI:90726"/>
        <dbReference type="EC" id="1.1.1.35"/>
    </reaction>
</comment>
<comment type="similarity">
    <text evidence="4">Belongs to the 3-hydroxyacyl-CoA dehydrogenase family.</text>
</comment>
<dbReference type="RefSeq" id="WP_084613512.1">
    <property type="nucleotide sequence ID" value="NZ_JYIZ01000047.1"/>
</dbReference>
<evidence type="ECO:0000256" key="8">
    <source>
        <dbReference type="ARBA" id="ARBA00023027"/>
    </source>
</evidence>
<evidence type="ECO:0000256" key="9">
    <source>
        <dbReference type="ARBA" id="ARBA00023098"/>
    </source>
</evidence>
<evidence type="ECO:0000256" key="2">
    <source>
        <dbReference type="ARBA" id="ARBA00005086"/>
    </source>
</evidence>
<dbReference type="Gene3D" id="1.10.1040.50">
    <property type="match status" value="1"/>
</dbReference>
<dbReference type="CDD" id="cd06558">
    <property type="entry name" value="crotonase-like"/>
    <property type="match status" value="1"/>
</dbReference>
<accession>A0A0M2H1K4</accession>
<evidence type="ECO:0000256" key="7">
    <source>
        <dbReference type="ARBA" id="ARBA00023002"/>
    </source>
</evidence>
<evidence type="ECO:0000256" key="4">
    <source>
        <dbReference type="ARBA" id="ARBA00009463"/>
    </source>
</evidence>
<sequence>MSTTDTAPTTDTARTDAPRATDVKTYTGYAYDRGADGIVTVTMDDPGASVNTMNPHFVSTLEATVDRLEAERDDIVGVILASAKKSWFAGGDLNLLRAADPAKAAEETAHIDHVKAIMRRLEKLGRPVVAVLNGTALGGGLEVALATHHRIAADVRGAQFGVPEVSLGLLPGGGGITRLVRMLGLQRALADVILPATKFSPRDALAVGIVDEVVDSVADLVPAAQAWIAANPEPVVAWDQKGFRIPGGAPNSPGVAGMLPALPATLRKQLKGSPLPAPRAALAAAVEGAYVDFDTASLVETRYLVSLTHGQVAKNMIKAFFFDLQHINSGGSRPTADEDGTPIPRREVTKLGVIGAGMMGAAIAYVSAKVGIEVVLKDVSLEAAEKGKDYARSLEDKALARGTTDAAKSEALLARIHPTADPADFAGVDFVIEAVFESVPVKQSVFQEIQHIVEPDAVLGSNTSTLPITELAEGVERRPDFIGIHFFSPVDKMPLVEIVKGQGTSAETLARVFDYVLQIRKTPIVVNDRRGFFTSRVIGRFIAEAVAAVGEGVEPVSVEQAALQAGYPAGALQLLDELTISLSRKIRIETREAAEAEGGTWIEHPSEAVMDWMVEDAERPGRKAGGGFYDYSDDGRRLGIWPGLREKYDSGRTVLPLKDLQERMLFAEALDTIDCLDGGVLTSVPDANIGSIYGIGFPAWTGGVLQYVNQYEGGLPGFVARARELAEAYGERFEPPASLLAKAEAGETYE</sequence>
<organism evidence="15 16">
    <name type="scientific">Microbacterium terrae</name>
    <dbReference type="NCBI Taxonomy" id="69369"/>
    <lineage>
        <taxon>Bacteria</taxon>
        <taxon>Bacillati</taxon>
        <taxon>Actinomycetota</taxon>
        <taxon>Actinomycetes</taxon>
        <taxon>Micrococcales</taxon>
        <taxon>Microbacteriaceae</taxon>
        <taxon>Microbacterium</taxon>
    </lineage>
</organism>
<dbReference type="Pfam" id="PF00725">
    <property type="entry name" value="3HCDH"/>
    <property type="match status" value="1"/>
</dbReference>
<name>A0A0M2H1K4_9MICO</name>
<keyword evidence="11" id="KW-0511">Multifunctional enzyme</keyword>
<evidence type="ECO:0000256" key="1">
    <source>
        <dbReference type="ARBA" id="ARBA00005005"/>
    </source>
</evidence>
<dbReference type="FunFam" id="3.40.50.720:FF:000009">
    <property type="entry name" value="Fatty oxidation complex, alpha subunit"/>
    <property type="match status" value="1"/>
</dbReference>
<dbReference type="InterPro" id="IPR029045">
    <property type="entry name" value="ClpP/crotonase-like_dom_sf"/>
</dbReference>
<dbReference type="PANTHER" id="PTHR43612:SF3">
    <property type="entry name" value="TRIFUNCTIONAL ENZYME SUBUNIT ALPHA, MITOCHONDRIAL"/>
    <property type="match status" value="1"/>
</dbReference>
<comment type="similarity">
    <text evidence="3">In the central section; belongs to the 3-hydroxyacyl-CoA dehydrogenase family.</text>
</comment>
<keyword evidence="5" id="KW-0276">Fatty acid metabolism</keyword>
<dbReference type="Pfam" id="PF00378">
    <property type="entry name" value="ECH_1"/>
    <property type="match status" value="1"/>
</dbReference>
<dbReference type="SUPFAM" id="SSF48179">
    <property type="entry name" value="6-phosphogluconate dehydrogenase C-terminal domain-like"/>
    <property type="match status" value="2"/>
</dbReference>
<comment type="pathway">
    <text evidence="2">Lipid metabolism; butanoate metabolism.</text>
</comment>
<evidence type="ECO:0000313" key="15">
    <source>
        <dbReference type="EMBL" id="KJL40129.1"/>
    </source>
</evidence>
<evidence type="ECO:0000259" key="14">
    <source>
        <dbReference type="Pfam" id="PF02737"/>
    </source>
</evidence>
<dbReference type="InterPro" id="IPR008927">
    <property type="entry name" value="6-PGluconate_DH-like_C_sf"/>
</dbReference>
<keyword evidence="7" id="KW-0560">Oxidoreductase</keyword>
<dbReference type="InterPro" id="IPR001753">
    <property type="entry name" value="Enoyl-CoA_hydra/iso"/>
</dbReference>
<feature type="domain" description="3-hydroxyacyl-CoA dehydrogenase C-terminal" evidence="13">
    <location>
        <begin position="531"/>
        <end position="631"/>
    </location>
</feature>
<dbReference type="SUPFAM" id="SSF51735">
    <property type="entry name" value="NAD(P)-binding Rossmann-fold domains"/>
    <property type="match status" value="1"/>
</dbReference>
<evidence type="ECO:0000256" key="11">
    <source>
        <dbReference type="ARBA" id="ARBA00023268"/>
    </source>
</evidence>
<dbReference type="OrthoDB" id="3229174at2"/>
<evidence type="ECO:0000256" key="6">
    <source>
        <dbReference type="ARBA" id="ARBA00022963"/>
    </source>
</evidence>
<protein>
    <submittedName>
        <fullName evidence="15">Fatty acid oxidation complex subunit alpha</fullName>
    </submittedName>
</protein>
<dbReference type="InterPro" id="IPR036291">
    <property type="entry name" value="NAD(P)-bd_dom_sf"/>
</dbReference>
<dbReference type="FunFam" id="1.10.1040.50:FF:000005">
    <property type="entry name" value="Probable 3-hydroxyacyl-CoA dehydrogenase"/>
    <property type="match status" value="1"/>
</dbReference>
<evidence type="ECO:0000313" key="16">
    <source>
        <dbReference type="Proteomes" id="UP000033956"/>
    </source>
</evidence>
<dbReference type="Proteomes" id="UP000033956">
    <property type="component" value="Unassembled WGS sequence"/>
</dbReference>
<dbReference type="EMBL" id="JYIZ01000047">
    <property type="protein sequence ID" value="KJL40129.1"/>
    <property type="molecule type" value="Genomic_DNA"/>
</dbReference>
<evidence type="ECO:0000259" key="13">
    <source>
        <dbReference type="Pfam" id="PF00725"/>
    </source>
</evidence>
<dbReference type="STRING" id="92835.RS81_01719"/>
<dbReference type="AlphaFoldDB" id="A0A0M2H1K4"/>
<comment type="pathway">
    <text evidence="1">Lipid metabolism; fatty acid beta-oxidation.</text>
</comment>
<evidence type="ECO:0000256" key="3">
    <source>
        <dbReference type="ARBA" id="ARBA00007005"/>
    </source>
</evidence>
<comment type="caution">
    <text evidence="15">The sequence shown here is derived from an EMBL/GenBank/DDBJ whole genome shotgun (WGS) entry which is preliminary data.</text>
</comment>
<dbReference type="PATRIC" id="fig|92835.4.peg.1738"/>
<keyword evidence="9" id="KW-0443">Lipid metabolism</keyword>
<dbReference type="InterPro" id="IPR050136">
    <property type="entry name" value="FA_oxidation_alpha_subunit"/>
</dbReference>
<dbReference type="Pfam" id="PF02737">
    <property type="entry name" value="3HCDH_N"/>
    <property type="match status" value="1"/>
</dbReference>
<feature type="domain" description="3-hydroxyacyl-CoA dehydrogenase NAD binding" evidence="14">
    <location>
        <begin position="350"/>
        <end position="528"/>
    </location>
</feature>
<keyword evidence="10" id="KW-0456">Lyase</keyword>
<keyword evidence="6" id="KW-0442">Lipid degradation</keyword>
<keyword evidence="8" id="KW-0520">NAD</keyword>
<dbReference type="GO" id="GO:0016509">
    <property type="term" value="F:long-chain (3S)-3-hydroxyacyl-CoA dehydrogenase (NAD+) activity"/>
    <property type="evidence" value="ECO:0007669"/>
    <property type="project" value="TreeGrafter"/>
</dbReference>
<evidence type="ECO:0000256" key="10">
    <source>
        <dbReference type="ARBA" id="ARBA00023239"/>
    </source>
</evidence>
<dbReference type="Gene3D" id="3.40.50.720">
    <property type="entry name" value="NAD(P)-binding Rossmann-like Domain"/>
    <property type="match status" value="1"/>
</dbReference>
<dbReference type="InterPro" id="IPR006176">
    <property type="entry name" value="3-OHacyl-CoA_DH_NAD-bd"/>
</dbReference>
<dbReference type="GO" id="GO:0006635">
    <property type="term" value="P:fatty acid beta-oxidation"/>
    <property type="evidence" value="ECO:0007669"/>
    <property type="project" value="UniProtKB-UniPathway"/>
</dbReference>
<gene>
    <name evidence="15" type="primary">fadJ</name>
    <name evidence="15" type="ORF">RS81_01719</name>
</gene>
<dbReference type="InterPro" id="IPR006108">
    <property type="entry name" value="3HC_DH_C"/>
</dbReference>
<evidence type="ECO:0000256" key="5">
    <source>
        <dbReference type="ARBA" id="ARBA00022832"/>
    </source>
</evidence>
<proteinExistence type="inferred from homology"/>
<dbReference type="GO" id="GO:0070403">
    <property type="term" value="F:NAD+ binding"/>
    <property type="evidence" value="ECO:0007669"/>
    <property type="project" value="InterPro"/>
</dbReference>
<dbReference type="SUPFAM" id="SSF52096">
    <property type="entry name" value="ClpP/crotonase"/>
    <property type="match status" value="1"/>
</dbReference>
<evidence type="ECO:0000256" key="12">
    <source>
        <dbReference type="ARBA" id="ARBA00049556"/>
    </source>
</evidence>
<dbReference type="UniPathway" id="UPA00659"/>
<keyword evidence="16" id="KW-1185">Reference proteome</keyword>
<dbReference type="Gene3D" id="3.90.226.10">
    <property type="entry name" value="2-enoyl-CoA Hydratase, Chain A, domain 1"/>
    <property type="match status" value="1"/>
</dbReference>
<reference evidence="15 16" key="1">
    <citation type="submission" date="2015-02" db="EMBL/GenBank/DDBJ databases">
        <title>Draft genome sequences of ten Microbacterium spp. with emphasis on heavy metal contaminated environments.</title>
        <authorList>
            <person name="Corretto E."/>
        </authorList>
    </citation>
    <scope>NUCLEOTIDE SEQUENCE [LARGE SCALE GENOMIC DNA]</scope>
    <source>
        <strain evidence="15 16">DSM 12510</strain>
    </source>
</reference>